<keyword evidence="1" id="KW-0880">Kelch repeat</keyword>
<reference evidence="7 8" key="1">
    <citation type="submission" date="2016-12" db="EMBL/GenBank/DDBJ databases">
        <title>The genomes of Aspergillus section Nigri reveals drivers in fungal speciation.</title>
        <authorList>
            <consortium name="DOE Joint Genome Institute"/>
            <person name="Vesth T.C."/>
            <person name="Nybo J."/>
            <person name="Theobald S."/>
            <person name="Brandl J."/>
            <person name="Frisvad J.C."/>
            <person name="Nielsen K.F."/>
            <person name="Lyhne E.K."/>
            <person name="Kogle M.E."/>
            <person name="Kuo A."/>
            <person name="Riley R."/>
            <person name="Clum A."/>
            <person name="Nolan M."/>
            <person name="Lipzen A."/>
            <person name="Salamov A."/>
            <person name="Henrissat B."/>
            <person name="Wiebenga A."/>
            <person name="De Vries R.P."/>
            <person name="Grigoriev I.V."/>
            <person name="Mortensen U.H."/>
            <person name="Andersen M.R."/>
            <person name="Baker S.E."/>
        </authorList>
    </citation>
    <scope>NUCLEOTIDE SEQUENCE [LARGE SCALE GENOMIC DNA]</scope>
    <source>
        <strain evidence="7 8">CBS 121591</strain>
    </source>
</reference>
<evidence type="ECO:0000259" key="6">
    <source>
        <dbReference type="Pfam" id="PF24981"/>
    </source>
</evidence>
<sequence>MRRSVGAHVVSTLLLALVLLCADPTSALIPYEPSQLLYSLDHNGSFAYLLHATGSSQNATTEFLALNVSGVVDAAEPRYSTLTSSLPFQHHGNGSAYVPTVNAAGVIKVLAGGCRETLDQGALWQFTPKATDSTGNGTWERLAIGGSATQSSVAVHGPNFLSAGFAYAPTNTSDSSIYAFGGMCPFTNTTNQTWMAAANYSQSMIVLNPHTSGDTVVYDASTTGSRAPPIAEAGFTITPLQASYAYSSTGEPRKQQDFLLIGGQTRDAFINMSQLAVFSLPQNSWSFVNVMTAPTTLKTELAVREVSLVEPRSGHTAVLSPDGSKVIVYGGWVGNTSTAAQPQLAILELEADYEAWTWRIPSMTNPGTDEAAGIYGHGATMLPGGVMMIAGGQTIPNRSSKLSSRSSLDNSQVFLYNVTSGNWVSSYENPYSRKASVSASGTSNSRTKTGLGVGLGLGIPAVTCLAVFLLFYSRRRYKRRSRDQELRNLALGAERAHFWGGEGPNMASSIRRPFSGEMEEIADWKSKRGSGQSSVWRDKTGGTIAESTGLLGEALSPTKSNLSGPIARLYRPPTQYSEFRRSDATGEIHPIDEREEDEAKNAGMIIAQETYDQPRGSAFLPPLGAYSAVPLVPPEFIAEIGIDPDGGPASPDKGDRTSSNLSDSSTTSAKSIIQARALNLPYFSSNQSISGRQIPLKFTEAASAYSSGGGSSSSSSSNNSSRDGPRSRPNSMALSFVEQCYTSDSYSTAQTSVSQRQSEGEHLLQHHQPPQSLDEPTSPLAQTLELFPMPDSKTIALPTVGRPRTSDWIGHNVRRVLSLTRRRPPAADFPEPPGAFTSIASGIDINLDRRSTVVGNGSSRPSHVTPLAPGYGNTRIPRRSVSASAELFRRKQGARDWGAGKRSSVAAGPSWRDDTGIGDELGGLYSDGGLRRYADADGADDGDDDWDVEGAAEGRRVQVTFTVPKEKLRVVNATAGELDGVSERSVSGGIPRMVREI</sequence>
<keyword evidence="8" id="KW-1185">Reference proteome</keyword>
<gene>
    <name evidence="7" type="ORF">BO82DRAFT_354212</name>
</gene>
<protein>
    <recommendedName>
        <fullName evidence="6">Attractin/MKLN-like beta-propeller domain-containing protein</fullName>
    </recommendedName>
</protein>
<feature type="region of interest" description="Disordered" evidence="3">
    <location>
        <begin position="747"/>
        <end position="777"/>
    </location>
</feature>
<feature type="region of interest" description="Disordered" evidence="3">
    <location>
        <begin position="854"/>
        <end position="876"/>
    </location>
</feature>
<dbReference type="SUPFAM" id="SSF50965">
    <property type="entry name" value="Galactose oxidase, central domain"/>
    <property type="match status" value="1"/>
</dbReference>
<keyword evidence="2" id="KW-0677">Repeat</keyword>
<evidence type="ECO:0000256" key="4">
    <source>
        <dbReference type="SAM" id="Phobius"/>
    </source>
</evidence>
<feature type="signal peptide" evidence="5">
    <location>
        <begin position="1"/>
        <end position="27"/>
    </location>
</feature>
<evidence type="ECO:0000256" key="5">
    <source>
        <dbReference type="SAM" id="SignalP"/>
    </source>
</evidence>
<evidence type="ECO:0000313" key="8">
    <source>
        <dbReference type="Proteomes" id="UP000248340"/>
    </source>
</evidence>
<feature type="region of interest" description="Disordered" evidence="3">
    <location>
        <begin position="892"/>
        <end position="919"/>
    </location>
</feature>
<feature type="compositionally biased region" description="Low complexity" evidence="3">
    <location>
        <begin position="657"/>
        <end position="667"/>
    </location>
</feature>
<dbReference type="AlphaFoldDB" id="A0A319CFC4"/>
<organism evidence="7 8">
    <name type="scientific">Aspergillus uvarum CBS 121591</name>
    <dbReference type="NCBI Taxonomy" id="1448315"/>
    <lineage>
        <taxon>Eukaryota</taxon>
        <taxon>Fungi</taxon>
        <taxon>Dikarya</taxon>
        <taxon>Ascomycota</taxon>
        <taxon>Pezizomycotina</taxon>
        <taxon>Eurotiomycetes</taxon>
        <taxon>Eurotiomycetidae</taxon>
        <taxon>Eurotiales</taxon>
        <taxon>Aspergillaceae</taxon>
        <taxon>Aspergillus</taxon>
        <taxon>Aspergillus subgen. Circumdati</taxon>
    </lineage>
</organism>
<feature type="chain" id="PRO_5016441416" description="Attractin/MKLN-like beta-propeller domain-containing protein" evidence="5">
    <location>
        <begin position="28"/>
        <end position="997"/>
    </location>
</feature>
<dbReference type="VEuPathDB" id="FungiDB:BO82DRAFT_354212"/>
<dbReference type="OrthoDB" id="205993at2759"/>
<evidence type="ECO:0000313" key="7">
    <source>
        <dbReference type="EMBL" id="PYH82037.1"/>
    </source>
</evidence>
<keyword evidence="4" id="KW-1133">Transmembrane helix</keyword>
<dbReference type="RefSeq" id="XP_025492237.1">
    <property type="nucleotide sequence ID" value="XM_025635152.1"/>
</dbReference>
<feature type="compositionally biased region" description="Polar residues" evidence="3">
    <location>
        <begin position="747"/>
        <end position="757"/>
    </location>
</feature>
<dbReference type="Gene3D" id="2.120.10.80">
    <property type="entry name" value="Kelch-type beta propeller"/>
    <property type="match status" value="1"/>
</dbReference>
<evidence type="ECO:0000256" key="3">
    <source>
        <dbReference type="SAM" id="MobiDB-lite"/>
    </source>
</evidence>
<keyword evidence="4" id="KW-0812">Transmembrane</keyword>
<feature type="transmembrane region" description="Helical" evidence="4">
    <location>
        <begin position="451"/>
        <end position="472"/>
    </location>
</feature>
<dbReference type="InterPro" id="IPR056737">
    <property type="entry name" value="Beta-prop_ATRN-MKLN-like"/>
</dbReference>
<dbReference type="EMBL" id="KZ821698">
    <property type="protein sequence ID" value="PYH82037.1"/>
    <property type="molecule type" value="Genomic_DNA"/>
</dbReference>
<feature type="domain" description="Attractin/MKLN-like beta-propeller" evidence="6">
    <location>
        <begin position="174"/>
        <end position="431"/>
    </location>
</feature>
<keyword evidence="5" id="KW-0732">Signal</keyword>
<feature type="compositionally biased region" description="Polar residues" evidence="3">
    <location>
        <begin position="768"/>
        <end position="777"/>
    </location>
</feature>
<proteinExistence type="predicted"/>
<dbReference type="Proteomes" id="UP000248340">
    <property type="component" value="Unassembled WGS sequence"/>
</dbReference>
<feature type="region of interest" description="Disordered" evidence="3">
    <location>
        <begin position="703"/>
        <end position="730"/>
    </location>
</feature>
<name>A0A319CFC4_9EURO</name>
<evidence type="ECO:0000256" key="1">
    <source>
        <dbReference type="ARBA" id="ARBA00022441"/>
    </source>
</evidence>
<evidence type="ECO:0000256" key="2">
    <source>
        <dbReference type="ARBA" id="ARBA00022737"/>
    </source>
</evidence>
<dbReference type="InterPro" id="IPR011043">
    <property type="entry name" value="Gal_Oxase/kelch_b-propeller"/>
</dbReference>
<feature type="compositionally biased region" description="Low complexity" evidence="3">
    <location>
        <begin position="712"/>
        <end position="730"/>
    </location>
</feature>
<dbReference type="STRING" id="1448315.A0A319CFC4"/>
<accession>A0A319CFC4</accession>
<dbReference type="PANTHER" id="PTHR23244:SF471">
    <property type="entry name" value="GUANINE NUCLEOTIDE-BINDING PROTEIN SUBUNIT BETA 1-RELATED"/>
    <property type="match status" value="1"/>
</dbReference>
<dbReference type="Pfam" id="PF24981">
    <property type="entry name" value="Beta-prop_ATRN-LZTR1"/>
    <property type="match status" value="1"/>
</dbReference>
<dbReference type="InterPro" id="IPR015915">
    <property type="entry name" value="Kelch-typ_b-propeller"/>
</dbReference>
<dbReference type="PANTHER" id="PTHR23244">
    <property type="entry name" value="KELCH REPEAT DOMAIN"/>
    <property type="match status" value="1"/>
</dbReference>
<keyword evidence="4" id="KW-0472">Membrane</keyword>
<dbReference type="GeneID" id="37137893"/>
<feature type="region of interest" description="Disordered" evidence="3">
    <location>
        <begin position="639"/>
        <end position="667"/>
    </location>
</feature>